<dbReference type="InterPro" id="IPR001915">
    <property type="entry name" value="Peptidase_M48"/>
</dbReference>
<gene>
    <name evidence="15" type="ORF">HPC72_08580</name>
</gene>
<dbReference type="PANTHER" id="PTHR43221">
    <property type="entry name" value="PROTEASE HTPX"/>
    <property type="match status" value="1"/>
</dbReference>
<dbReference type="InterPro" id="IPR050083">
    <property type="entry name" value="HtpX_protease"/>
</dbReference>
<evidence type="ECO:0000256" key="8">
    <source>
        <dbReference type="ARBA" id="ARBA00022989"/>
    </source>
</evidence>
<dbReference type="EMBL" id="CP053642">
    <property type="protein sequence ID" value="QKD80257.1"/>
    <property type="molecule type" value="Genomic_DNA"/>
</dbReference>
<feature type="region of interest" description="Disordered" evidence="12">
    <location>
        <begin position="1"/>
        <end position="20"/>
    </location>
</feature>
<proteinExistence type="inferred from homology"/>
<evidence type="ECO:0000256" key="2">
    <source>
        <dbReference type="ARBA" id="ARBA00022475"/>
    </source>
</evidence>
<dbReference type="AlphaFoldDB" id="A0A6M8B6K0"/>
<name>A0A6M8B6K0_9ACTO</name>
<dbReference type="GO" id="GO:0006508">
    <property type="term" value="P:proteolysis"/>
    <property type="evidence" value="ECO:0007669"/>
    <property type="project" value="UniProtKB-KW"/>
</dbReference>
<feature type="transmembrane region" description="Helical" evidence="13">
    <location>
        <begin position="98"/>
        <end position="121"/>
    </location>
</feature>
<evidence type="ECO:0000256" key="10">
    <source>
        <dbReference type="ARBA" id="ARBA00023136"/>
    </source>
</evidence>
<dbReference type="GO" id="GO:0004222">
    <property type="term" value="F:metalloendopeptidase activity"/>
    <property type="evidence" value="ECO:0007669"/>
    <property type="project" value="InterPro"/>
</dbReference>
<feature type="domain" description="Peptidase M48" evidence="14">
    <location>
        <begin position="140"/>
        <end position="216"/>
    </location>
</feature>
<dbReference type="GO" id="GO:0046872">
    <property type="term" value="F:metal ion binding"/>
    <property type="evidence" value="ECO:0007669"/>
    <property type="project" value="UniProtKB-KW"/>
</dbReference>
<keyword evidence="5" id="KW-0479">Metal-binding</keyword>
<keyword evidence="3 11" id="KW-0645">Protease</keyword>
<evidence type="ECO:0000256" key="1">
    <source>
        <dbReference type="ARBA" id="ARBA00004651"/>
    </source>
</evidence>
<keyword evidence="4 13" id="KW-0812">Transmembrane</keyword>
<evidence type="ECO:0000259" key="14">
    <source>
        <dbReference type="Pfam" id="PF01435"/>
    </source>
</evidence>
<evidence type="ECO:0000256" key="4">
    <source>
        <dbReference type="ARBA" id="ARBA00022692"/>
    </source>
</evidence>
<evidence type="ECO:0000313" key="15">
    <source>
        <dbReference type="EMBL" id="QKD80257.1"/>
    </source>
</evidence>
<evidence type="ECO:0000256" key="6">
    <source>
        <dbReference type="ARBA" id="ARBA00022801"/>
    </source>
</evidence>
<evidence type="ECO:0000256" key="13">
    <source>
        <dbReference type="SAM" id="Phobius"/>
    </source>
</evidence>
<keyword evidence="7 11" id="KW-0862">Zinc</keyword>
<keyword evidence="6 11" id="KW-0378">Hydrolase</keyword>
<dbReference type="Pfam" id="PF01435">
    <property type="entry name" value="Peptidase_M48"/>
    <property type="match status" value="2"/>
</dbReference>
<dbReference type="GO" id="GO:0005886">
    <property type="term" value="C:plasma membrane"/>
    <property type="evidence" value="ECO:0007669"/>
    <property type="project" value="UniProtKB-SubCell"/>
</dbReference>
<organism evidence="15 16">
    <name type="scientific">Actinomyces marmotae</name>
    <dbReference type="NCBI Taxonomy" id="2737173"/>
    <lineage>
        <taxon>Bacteria</taxon>
        <taxon>Bacillati</taxon>
        <taxon>Actinomycetota</taxon>
        <taxon>Actinomycetes</taxon>
        <taxon>Actinomycetales</taxon>
        <taxon>Actinomycetaceae</taxon>
        <taxon>Actinomyces</taxon>
    </lineage>
</organism>
<keyword evidence="10 13" id="KW-0472">Membrane</keyword>
<dbReference type="CDD" id="cd07325">
    <property type="entry name" value="M48_Ste24p_like"/>
    <property type="match status" value="1"/>
</dbReference>
<evidence type="ECO:0000256" key="7">
    <source>
        <dbReference type="ARBA" id="ARBA00022833"/>
    </source>
</evidence>
<dbReference type="RefSeq" id="WP_159522066.1">
    <property type="nucleotide sequence ID" value="NZ_CP053642.1"/>
</dbReference>
<dbReference type="Proteomes" id="UP000504752">
    <property type="component" value="Chromosome"/>
</dbReference>
<keyword evidence="9 11" id="KW-0482">Metalloprotease</keyword>
<protein>
    <submittedName>
        <fullName evidence="15">M48 family metallopeptidase</fullName>
    </submittedName>
</protein>
<evidence type="ECO:0000256" key="3">
    <source>
        <dbReference type="ARBA" id="ARBA00022670"/>
    </source>
</evidence>
<evidence type="ECO:0000256" key="5">
    <source>
        <dbReference type="ARBA" id="ARBA00022723"/>
    </source>
</evidence>
<dbReference type="KEGG" id="amam:HPC72_08580"/>
<reference evidence="15 16" key="1">
    <citation type="submission" date="2020-05" db="EMBL/GenBank/DDBJ databases">
        <title>Actinomyces sp. zg-325.</title>
        <authorList>
            <person name="Yang C."/>
        </authorList>
    </citation>
    <scope>NUCLEOTIDE SEQUENCE [LARGE SCALE GENOMIC DNA]</scope>
    <source>
        <strain evidence="16">zg-325</strain>
    </source>
</reference>
<evidence type="ECO:0000256" key="12">
    <source>
        <dbReference type="SAM" id="MobiDB-lite"/>
    </source>
</evidence>
<accession>A0A6M8B6K0</accession>
<keyword evidence="2" id="KW-1003">Cell membrane</keyword>
<comment type="subcellular location">
    <subcellularLocation>
        <location evidence="1">Cell membrane</location>
        <topology evidence="1">Multi-pass membrane protein</topology>
    </subcellularLocation>
</comment>
<keyword evidence="8 13" id="KW-1133">Transmembrane helix</keyword>
<feature type="domain" description="Peptidase M48" evidence="14">
    <location>
        <begin position="226"/>
        <end position="311"/>
    </location>
</feature>
<comment type="similarity">
    <text evidence="11">Belongs to the peptidase M48 family.</text>
</comment>
<comment type="cofactor">
    <cofactor evidence="11">
        <name>Zn(2+)</name>
        <dbReference type="ChEBI" id="CHEBI:29105"/>
    </cofactor>
    <text evidence="11">Binds 1 zinc ion per subunit.</text>
</comment>
<dbReference type="PANTHER" id="PTHR43221:SF1">
    <property type="entry name" value="PROTEASE HTPX"/>
    <property type="match status" value="1"/>
</dbReference>
<dbReference type="Gene3D" id="3.30.2010.10">
    <property type="entry name" value="Metalloproteases ('zincins'), catalytic domain"/>
    <property type="match status" value="1"/>
</dbReference>
<evidence type="ECO:0000256" key="9">
    <source>
        <dbReference type="ARBA" id="ARBA00023049"/>
    </source>
</evidence>
<sequence length="388" mass="42168">MTQQYVPGAPSGGPLGAQAPRPVQLPVEPPTLFNGATIHGWFGIRALRHPKELPLVAVCGLVTLGAYASWIGLIAWLIADPEPTGARATARSLIMSTIGQYILLVPLLPILLWVVRAILYAQQRSRAVQMSFTQFPEGYRMVVEAAHNFGLRRVPDAYVVLGSGKINAFAAGHGFRRYVVVYSDLFEVGGSARDPEALRFVINHEVGHLAAGHVSFLRLAITTLGMQAPLIGPALSRAQEYTADNHGYAASPQGAPGIMGILAAGKYLGPQVNFHALADRAVTERGFWLHIASWRASHPVLTWRAHALRDRSRPGRLMVRPKQGVLAGPISPMGRESSKSWPTPGQVLAFMDATRPRVAEEQFGRYPGVEYEAPRDAVRLADPRPLGR</sequence>
<evidence type="ECO:0000256" key="11">
    <source>
        <dbReference type="RuleBase" id="RU003983"/>
    </source>
</evidence>
<keyword evidence="16" id="KW-1185">Reference proteome</keyword>
<evidence type="ECO:0000313" key="16">
    <source>
        <dbReference type="Proteomes" id="UP000504752"/>
    </source>
</evidence>
<feature type="transmembrane region" description="Helical" evidence="13">
    <location>
        <begin position="55"/>
        <end position="78"/>
    </location>
</feature>